<sequence>MNKLTKLFAVSAAVLYVLGVFVCAWYLLELPDRLMTASVSIDLGAIREIRPVHNGLLLIVGTTLAMGLSSLIGLMLYFRNREVNVVYVEKSEDKQLSTAKLEESDTETHDVSAMSEELLAAIRKAASGMEFADTKLEKALRVVCNQLGASQGAVYVSVVQQNQRSLELRAGYALMKPDSELLRYEWGEGLPGQVAKEGQLVNLASVPEGYLKVLSGLGSASPKHLLLVPIMTGDKVAAVVEIASFTPLQKREEALVKQSFEIMAKVLEESSQQAAKVNEEAALVNEPVKR</sequence>
<accession>M7N8L4</accession>
<dbReference type="InterPro" id="IPR029016">
    <property type="entry name" value="GAF-like_dom_sf"/>
</dbReference>
<keyword evidence="4" id="KW-1185">Reference proteome</keyword>
<dbReference type="Pfam" id="PF13185">
    <property type="entry name" value="GAF_2"/>
    <property type="match status" value="1"/>
</dbReference>
<feature type="domain" description="GAF" evidence="2">
    <location>
        <begin position="131"/>
        <end position="278"/>
    </location>
</feature>
<dbReference type="RefSeq" id="WP_009194688.1">
    <property type="nucleotide sequence ID" value="NZ_AODQ01000022.1"/>
</dbReference>
<dbReference type="STRING" id="1279009.ADICEAN_01288"/>
<organism evidence="3 4">
    <name type="scientific">Cesiribacter andamanensis AMV16</name>
    <dbReference type="NCBI Taxonomy" id="1279009"/>
    <lineage>
        <taxon>Bacteria</taxon>
        <taxon>Pseudomonadati</taxon>
        <taxon>Bacteroidota</taxon>
        <taxon>Cytophagia</taxon>
        <taxon>Cytophagales</taxon>
        <taxon>Cesiribacteraceae</taxon>
        <taxon>Cesiribacter</taxon>
    </lineage>
</organism>
<proteinExistence type="predicted"/>
<dbReference type="InterPro" id="IPR003018">
    <property type="entry name" value="GAF"/>
</dbReference>
<dbReference type="EMBL" id="AODQ01000022">
    <property type="protein sequence ID" value="EMR03607.1"/>
    <property type="molecule type" value="Genomic_DNA"/>
</dbReference>
<dbReference type="Proteomes" id="UP000011910">
    <property type="component" value="Unassembled WGS sequence"/>
</dbReference>
<comment type="caution">
    <text evidence="3">The sequence shown here is derived from an EMBL/GenBank/DDBJ whole genome shotgun (WGS) entry which is preliminary data.</text>
</comment>
<feature type="transmembrane region" description="Helical" evidence="1">
    <location>
        <begin position="56"/>
        <end position="78"/>
    </location>
</feature>
<dbReference type="SUPFAM" id="SSF55781">
    <property type="entry name" value="GAF domain-like"/>
    <property type="match status" value="1"/>
</dbReference>
<evidence type="ECO:0000256" key="1">
    <source>
        <dbReference type="SAM" id="Phobius"/>
    </source>
</evidence>
<name>M7N8L4_9BACT</name>
<dbReference type="SMART" id="SM00065">
    <property type="entry name" value="GAF"/>
    <property type="match status" value="1"/>
</dbReference>
<keyword evidence="1" id="KW-1133">Transmembrane helix</keyword>
<feature type="transmembrane region" description="Helical" evidence="1">
    <location>
        <begin position="7"/>
        <end position="28"/>
    </location>
</feature>
<gene>
    <name evidence="3" type="ORF">ADICEAN_01288</name>
</gene>
<dbReference type="OrthoDB" id="1123380at2"/>
<dbReference type="AlphaFoldDB" id="M7N8L4"/>
<reference evidence="3 4" key="1">
    <citation type="journal article" date="2013" name="Genome Announc.">
        <title>Draft Genome Sequence of Cesiribacter andamanensis Strain AMV16T, Isolated from a Soil Sample from a Mud Volcano in the Andaman Islands, India.</title>
        <authorList>
            <person name="Shivaji S."/>
            <person name="Ara S."/>
            <person name="Begum Z."/>
            <person name="Srinivas T.N."/>
            <person name="Singh A."/>
            <person name="Kumar Pinnaka A."/>
        </authorList>
    </citation>
    <scope>NUCLEOTIDE SEQUENCE [LARGE SCALE GENOMIC DNA]</scope>
    <source>
        <strain evidence="3 4">AMV16</strain>
    </source>
</reference>
<dbReference type="Gene3D" id="3.30.450.40">
    <property type="match status" value="1"/>
</dbReference>
<keyword evidence="1" id="KW-0812">Transmembrane</keyword>
<dbReference type="eggNOG" id="COG3605">
    <property type="taxonomic scope" value="Bacteria"/>
</dbReference>
<protein>
    <submittedName>
        <fullName evidence="3">Putative periplasmic ligand-binding sensor domain protein</fullName>
    </submittedName>
</protein>
<evidence type="ECO:0000313" key="3">
    <source>
        <dbReference type="EMBL" id="EMR03607.1"/>
    </source>
</evidence>
<keyword evidence="1" id="KW-0472">Membrane</keyword>
<evidence type="ECO:0000259" key="2">
    <source>
        <dbReference type="SMART" id="SM00065"/>
    </source>
</evidence>
<evidence type="ECO:0000313" key="4">
    <source>
        <dbReference type="Proteomes" id="UP000011910"/>
    </source>
</evidence>